<sequence>MAFAEDNRQPYFAWQPSNDVEGEGRLATGDLLSTNSTTGSLTLTSAFGGGTISSAGGLDIFFDKVGGMGTIPTVFAQFVHKFKARPAVILYFHMQPLSRPTVPPEESYVVSRTSVPSCYRVVLRHVYMDDVLTPDLRRVLVEQLVLHITKDRTAGSPNGSARAHED</sequence>
<dbReference type="InterPro" id="IPR053952">
    <property type="entry name" value="K_trans_C"/>
</dbReference>
<feature type="domain" description="K+ potassium transporter C-terminal" evidence="1">
    <location>
        <begin position="60"/>
        <end position="150"/>
    </location>
</feature>
<protein>
    <recommendedName>
        <fullName evidence="1">K+ potassium transporter C-terminal domain-containing protein</fullName>
    </recommendedName>
</protein>
<evidence type="ECO:0000313" key="2">
    <source>
        <dbReference type="EMBL" id="KAK0617513.1"/>
    </source>
</evidence>
<dbReference type="EMBL" id="JAULSU010000005">
    <property type="protein sequence ID" value="KAK0617513.1"/>
    <property type="molecule type" value="Genomic_DNA"/>
</dbReference>
<dbReference type="Pfam" id="PF22776">
    <property type="entry name" value="K_trans_C"/>
    <property type="match status" value="1"/>
</dbReference>
<dbReference type="Proteomes" id="UP001175000">
    <property type="component" value="Unassembled WGS sequence"/>
</dbReference>
<reference evidence="2" key="1">
    <citation type="submission" date="2023-06" db="EMBL/GenBank/DDBJ databases">
        <title>Genome-scale phylogeny and comparative genomics of the fungal order Sordariales.</title>
        <authorList>
            <consortium name="Lawrence Berkeley National Laboratory"/>
            <person name="Hensen N."/>
            <person name="Bonometti L."/>
            <person name="Westerberg I."/>
            <person name="Brannstrom I.O."/>
            <person name="Guillou S."/>
            <person name="Cros-Aarteil S."/>
            <person name="Calhoun S."/>
            <person name="Haridas S."/>
            <person name="Kuo A."/>
            <person name="Mondo S."/>
            <person name="Pangilinan J."/>
            <person name="Riley R."/>
            <person name="Labutti K."/>
            <person name="Andreopoulos B."/>
            <person name="Lipzen A."/>
            <person name="Chen C."/>
            <person name="Yanf M."/>
            <person name="Daum C."/>
            <person name="Ng V."/>
            <person name="Clum A."/>
            <person name="Steindorff A."/>
            <person name="Ohm R."/>
            <person name="Martin F."/>
            <person name="Silar P."/>
            <person name="Natvig D."/>
            <person name="Lalanne C."/>
            <person name="Gautier V."/>
            <person name="Ament-Velasquez S.L."/>
            <person name="Kruys A."/>
            <person name="Hutchinson M.I."/>
            <person name="Powell A.J."/>
            <person name="Barry K."/>
            <person name="Miller A.N."/>
            <person name="Grigoriev I.V."/>
            <person name="Debuchy R."/>
            <person name="Gladieux P."/>
            <person name="Thoren M.H."/>
            <person name="Johannesson H."/>
        </authorList>
    </citation>
    <scope>NUCLEOTIDE SEQUENCE</scope>
    <source>
        <strain evidence="2">CBS 606.72</strain>
    </source>
</reference>
<dbReference type="AlphaFoldDB" id="A0AA40BXS1"/>
<accession>A0AA40BXS1</accession>
<keyword evidence="3" id="KW-1185">Reference proteome</keyword>
<proteinExistence type="predicted"/>
<evidence type="ECO:0000313" key="3">
    <source>
        <dbReference type="Proteomes" id="UP001175000"/>
    </source>
</evidence>
<evidence type="ECO:0000259" key="1">
    <source>
        <dbReference type="Pfam" id="PF22776"/>
    </source>
</evidence>
<organism evidence="2 3">
    <name type="scientific">Immersiella caudata</name>
    <dbReference type="NCBI Taxonomy" id="314043"/>
    <lineage>
        <taxon>Eukaryota</taxon>
        <taxon>Fungi</taxon>
        <taxon>Dikarya</taxon>
        <taxon>Ascomycota</taxon>
        <taxon>Pezizomycotina</taxon>
        <taxon>Sordariomycetes</taxon>
        <taxon>Sordariomycetidae</taxon>
        <taxon>Sordariales</taxon>
        <taxon>Lasiosphaeriaceae</taxon>
        <taxon>Immersiella</taxon>
    </lineage>
</organism>
<gene>
    <name evidence="2" type="ORF">B0T14DRAFT_569002</name>
</gene>
<comment type="caution">
    <text evidence="2">The sequence shown here is derived from an EMBL/GenBank/DDBJ whole genome shotgun (WGS) entry which is preliminary data.</text>
</comment>
<name>A0AA40BXS1_9PEZI</name>